<dbReference type="Pfam" id="PF00078">
    <property type="entry name" value="RVT_1"/>
    <property type="match status" value="1"/>
</dbReference>
<dbReference type="PANTHER" id="PTHR37984:SF5">
    <property type="entry name" value="PROTEIN NYNRIN-LIKE"/>
    <property type="match status" value="1"/>
</dbReference>
<accession>A0A371G184</accession>
<feature type="domain" description="Reverse transcriptase/retrotransposon-derived protein RNase H-like" evidence="3">
    <location>
        <begin position="170"/>
        <end position="237"/>
    </location>
</feature>
<dbReference type="InterPro" id="IPR050951">
    <property type="entry name" value="Retrovirus_Pol_polyprotein"/>
</dbReference>
<dbReference type="AlphaFoldDB" id="A0A371G184"/>
<keyword evidence="1" id="KW-0511">Multifunctional enzyme</keyword>
<evidence type="ECO:0000256" key="1">
    <source>
        <dbReference type="ARBA" id="ARBA00023268"/>
    </source>
</evidence>
<proteinExistence type="predicted"/>
<dbReference type="GO" id="GO:0003824">
    <property type="term" value="F:catalytic activity"/>
    <property type="evidence" value="ECO:0007669"/>
    <property type="project" value="UniProtKB-KW"/>
</dbReference>
<evidence type="ECO:0000313" key="4">
    <source>
        <dbReference type="EMBL" id="RDX84298.1"/>
    </source>
</evidence>
<evidence type="ECO:0000259" key="3">
    <source>
        <dbReference type="Pfam" id="PF17919"/>
    </source>
</evidence>
<comment type="caution">
    <text evidence="4">The sequence shown here is derived from an EMBL/GenBank/DDBJ whole genome shotgun (WGS) entry which is preliminary data.</text>
</comment>
<feature type="domain" description="Reverse transcriptase" evidence="2">
    <location>
        <begin position="7"/>
        <end position="95"/>
    </location>
</feature>
<dbReference type="Proteomes" id="UP000257109">
    <property type="component" value="Unassembled WGS sequence"/>
</dbReference>
<dbReference type="CDD" id="cd01647">
    <property type="entry name" value="RT_LTR"/>
    <property type="match status" value="1"/>
</dbReference>
<sequence length="340" mass="39337">MTFKTQFDLYEWLVMPFGLTNAPSTFMRLINHVLRSVIGKCVIFYFDYILIYSTCMNDHLLYVKSVLEILRKENFFANFEKYTFCTHEVVFLGFVVGSHGVKIDEEKVKAIQEWPIPKIVGGERSFHGLATPLNEIVEQSVGVKWEERQENDVKYVQYKSLLSASKMFYQSAYQALMERLTKALILALPKFSKSFELKCDASNVGIGVVLFQEEHPITYFSEKIKGAHLNYSTYDREGQGKLNKRHAKWIEFLEQFPYVIKHKQGKINVLEDSLSRRHIWLNLVESTLRSRLHPVGMLSASVRVTSISGVNYKSRSRHIKLTTGDGVGMRRRSRLGEELV</sequence>
<dbReference type="InterPro" id="IPR000477">
    <property type="entry name" value="RT_dom"/>
</dbReference>
<dbReference type="InterPro" id="IPR043128">
    <property type="entry name" value="Rev_trsase/Diguanyl_cyclase"/>
</dbReference>
<feature type="non-terminal residue" evidence="4">
    <location>
        <position position="340"/>
    </location>
</feature>
<feature type="non-terminal residue" evidence="4">
    <location>
        <position position="1"/>
    </location>
</feature>
<name>A0A371G184_MUCPR</name>
<dbReference type="InterPro" id="IPR041577">
    <property type="entry name" value="RT_RNaseH_2"/>
</dbReference>
<dbReference type="OrthoDB" id="415724at2759"/>
<dbReference type="PANTHER" id="PTHR37984">
    <property type="entry name" value="PROTEIN CBG26694"/>
    <property type="match status" value="1"/>
</dbReference>
<dbReference type="Gene3D" id="3.30.70.270">
    <property type="match status" value="1"/>
</dbReference>
<dbReference type="SUPFAM" id="SSF56672">
    <property type="entry name" value="DNA/RNA polymerases"/>
    <property type="match status" value="1"/>
</dbReference>
<evidence type="ECO:0000259" key="2">
    <source>
        <dbReference type="Pfam" id="PF00078"/>
    </source>
</evidence>
<keyword evidence="5" id="KW-1185">Reference proteome</keyword>
<evidence type="ECO:0000313" key="5">
    <source>
        <dbReference type="Proteomes" id="UP000257109"/>
    </source>
</evidence>
<dbReference type="InterPro" id="IPR043502">
    <property type="entry name" value="DNA/RNA_pol_sf"/>
</dbReference>
<protein>
    <submittedName>
        <fullName evidence="4">Retrovirus-related Pol polyprotein from transposon 17.6</fullName>
    </submittedName>
</protein>
<dbReference type="Pfam" id="PF17919">
    <property type="entry name" value="RT_RNaseH_2"/>
    <property type="match status" value="1"/>
</dbReference>
<gene>
    <name evidence="4" type="primary">pol</name>
    <name evidence="4" type="ORF">CR513_34667</name>
</gene>
<reference evidence="4" key="1">
    <citation type="submission" date="2018-05" db="EMBL/GenBank/DDBJ databases">
        <title>Draft genome of Mucuna pruriens seed.</title>
        <authorList>
            <person name="Nnadi N.E."/>
            <person name="Vos R."/>
            <person name="Hasami M.H."/>
            <person name="Devisetty U.K."/>
            <person name="Aguiy J.C."/>
        </authorList>
    </citation>
    <scope>NUCLEOTIDE SEQUENCE [LARGE SCALE GENOMIC DNA]</scope>
    <source>
        <strain evidence="4">JCA_2017</strain>
    </source>
</reference>
<organism evidence="4 5">
    <name type="scientific">Mucuna pruriens</name>
    <name type="common">Velvet bean</name>
    <name type="synonym">Dolichos pruriens</name>
    <dbReference type="NCBI Taxonomy" id="157652"/>
    <lineage>
        <taxon>Eukaryota</taxon>
        <taxon>Viridiplantae</taxon>
        <taxon>Streptophyta</taxon>
        <taxon>Embryophyta</taxon>
        <taxon>Tracheophyta</taxon>
        <taxon>Spermatophyta</taxon>
        <taxon>Magnoliopsida</taxon>
        <taxon>eudicotyledons</taxon>
        <taxon>Gunneridae</taxon>
        <taxon>Pentapetalae</taxon>
        <taxon>rosids</taxon>
        <taxon>fabids</taxon>
        <taxon>Fabales</taxon>
        <taxon>Fabaceae</taxon>
        <taxon>Papilionoideae</taxon>
        <taxon>50 kb inversion clade</taxon>
        <taxon>NPAAA clade</taxon>
        <taxon>indigoferoid/millettioid clade</taxon>
        <taxon>Phaseoleae</taxon>
        <taxon>Mucuna</taxon>
    </lineage>
</organism>
<dbReference type="EMBL" id="QJKJ01007087">
    <property type="protein sequence ID" value="RDX84298.1"/>
    <property type="molecule type" value="Genomic_DNA"/>
</dbReference>